<dbReference type="NCBIfam" id="TIGR01730">
    <property type="entry name" value="RND_mfp"/>
    <property type="match status" value="1"/>
</dbReference>
<dbReference type="Gene3D" id="2.40.420.20">
    <property type="match status" value="1"/>
</dbReference>
<reference evidence="5 6" key="1">
    <citation type="submission" date="2020-07" db="EMBL/GenBank/DDBJ databases">
        <authorList>
            <person name="Feng X."/>
        </authorList>
    </citation>
    <scope>NUCLEOTIDE SEQUENCE [LARGE SCALE GENOMIC DNA]</scope>
    <source>
        <strain evidence="5 6">JCM14086</strain>
    </source>
</reference>
<feature type="domain" description="CzcB-like barrel-sandwich hybrid" evidence="4">
    <location>
        <begin position="66"/>
        <end position="200"/>
    </location>
</feature>
<keyword evidence="6" id="KW-1185">Reference proteome</keyword>
<dbReference type="InterPro" id="IPR006143">
    <property type="entry name" value="RND_pump_MFP"/>
</dbReference>
<accession>A0A7X1E6I8</accession>
<dbReference type="Gene3D" id="1.10.287.470">
    <property type="entry name" value="Helix hairpin bin"/>
    <property type="match status" value="1"/>
</dbReference>
<feature type="region of interest" description="Disordered" evidence="3">
    <location>
        <begin position="382"/>
        <end position="404"/>
    </location>
</feature>
<dbReference type="RefSeq" id="WP_185694908.1">
    <property type="nucleotide sequence ID" value="NZ_JACHVA010000141.1"/>
</dbReference>
<evidence type="ECO:0000256" key="1">
    <source>
        <dbReference type="ARBA" id="ARBA00009477"/>
    </source>
</evidence>
<comment type="caution">
    <text evidence="5">The sequence shown here is derived from an EMBL/GenBank/DDBJ whole genome shotgun (WGS) entry which is preliminary data.</text>
</comment>
<dbReference type="AlphaFoldDB" id="A0A7X1E6I8"/>
<gene>
    <name evidence="5" type="ORF">H5P30_21140</name>
</gene>
<dbReference type="Pfam" id="PF25973">
    <property type="entry name" value="BSH_CzcB"/>
    <property type="match status" value="1"/>
</dbReference>
<sequence length="404" mass="43094">MKKALLTFLVLFAATGVAALMIWSKPKPASRPSEVIATPIEILVVKGSETTLTVNAQGTVSPQLKATLAAEVGGLITSVSERFDTGKFVEKGEVLLTLDPTDYEAAVSESKANLRSAQTTLVQAQADADQAIRDLEEVGVTDPSPLARREPQLEQARLRVDSAEAALALAEKNLARTKIRAPFNGQLVETLVNVGDVLSNRGTPVATLYGTEFAEVHLPLARADILHLSLPDGPEEIADDPETKPRVTLSLGEGSGSTTVSGWIDRLAGTTDPVTRLRDAIALFEDPLDLQGSGEKSVPFGSFVSAEIEGITLDPAYRLPIAALVGQDRVRIVYENDQLREQTVTVVQITSDDFIATEGLTDGDRVSLTPLNIYAPGMLVRPVNSNSEETESSQPAETDPSSDS</sequence>
<keyword evidence="2" id="KW-0175">Coiled coil</keyword>
<evidence type="ECO:0000313" key="6">
    <source>
        <dbReference type="Proteomes" id="UP000525652"/>
    </source>
</evidence>
<dbReference type="Proteomes" id="UP000525652">
    <property type="component" value="Unassembled WGS sequence"/>
</dbReference>
<dbReference type="EMBL" id="JACHVA010000141">
    <property type="protein sequence ID" value="MBC2604294.1"/>
    <property type="molecule type" value="Genomic_DNA"/>
</dbReference>
<evidence type="ECO:0000259" key="4">
    <source>
        <dbReference type="Pfam" id="PF25973"/>
    </source>
</evidence>
<dbReference type="GO" id="GO:0015562">
    <property type="term" value="F:efflux transmembrane transporter activity"/>
    <property type="evidence" value="ECO:0007669"/>
    <property type="project" value="TreeGrafter"/>
</dbReference>
<evidence type="ECO:0000313" key="5">
    <source>
        <dbReference type="EMBL" id="MBC2604294.1"/>
    </source>
</evidence>
<dbReference type="GO" id="GO:1990281">
    <property type="term" value="C:efflux pump complex"/>
    <property type="evidence" value="ECO:0007669"/>
    <property type="project" value="TreeGrafter"/>
</dbReference>
<comment type="similarity">
    <text evidence="1">Belongs to the membrane fusion protein (MFP) (TC 8.A.1) family.</text>
</comment>
<feature type="coiled-coil region" evidence="2">
    <location>
        <begin position="107"/>
        <end position="180"/>
    </location>
</feature>
<organism evidence="5 6">
    <name type="scientific">Puniceicoccus vermicola</name>
    <dbReference type="NCBI Taxonomy" id="388746"/>
    <lineage>
        <taxon>Bacteria</taxon>
        <taxon>Pseudomonadati</taxon>
        <taxon>Verrucomicrobiota</taxon>
        <taxon>Opitutia</taxon>
        <taxon>Puniceicoccales</taxon>
        <taxon>Puniceicoccaceae</taxon>
        <taxon>Puniceicoccus</taxon>
    </lineage>
</organism>
<name>A0A7X1E6I8_9BACT</name>
<feature type="compositionally biased region" description="Polar residues" evidence="3">
    <location>
        <begin position="383"/>
        <end position="404"/>
    </location>
</feature>
<dbReference type="Gene3D" id="2.40.30.170">
    <property type="match status" value="1"/>
</dbReference>
<dbReference type="Gene3D" id="2.40.50.100">
    <property type="match status" value="1"/>
</dbReference>
<proteinExistence type="inferred from homology"/>
<evidence type="ECO:0000256" key="3">
    <source>
        <dbReference type="SAM" id="MobiDB-lite"/>
    </source>
</evidence>
<evidence type="ECO:0000256" key="2">
    <source>
        <dbReference type="SAM" id="Coils"/>
    </source>
</evidence>
<protein>
    <submittedName>
        <fullName evidence="5">Efflux RND transporter periplasmic adaptor subunit</fullName>
    </submittedName>
</protein>
<dbReference type="InterPro" id="IPR058647">
    <property type="entry name" value="BSH_CzcB-like"/>
</dbReference>
<dbReference type="PANTHER" id="PTHR30469">
    <property type="entry name" value="MULTIDRUG RESISTANCE PROTEIN MDTA"/>
    <property type="match status" value="1"/>
</dbReference>
<dbReference type="SUPFAM" id="SSF111369">
    <property type="entry name" value="HlyD-like secretion proteins"/>
    <property type="match status" value="1"/>
</dbReference>
<dbReference type="PANTHER" id="PTHR30469:SF12">
    <property type="entry name" value="MULTIDRUG RESISTANCE PROTEIN MDTA"/>
    <property type="match status" value="1"/>
</dbReference>